<evidence type="ECO:0000256" key="2">
    <source>
        <dbReference type="ARBA" id="ARBA00022448"/>
    </source>
</evidence>
<dbReference type="Pfam" id="PF00571">
    <property type="entry name" value="CBS"/>
    <property type="match status" value="2"/>
</dbReference>
<dbReference type="SMART" id="SM00116">
    <property type="entry name" value="CBS"/>
    <property type="match status" value="2"/>
</dbReference>
<proteinExistence type="inferred from homology"/>
<evidence type="ECO:0000256" key="6">
    <source>
        <dbReference type="ARBA" id="ARBA00023285"/>
    </source>
</evidence>
<evidence type="ECO:0000256" key="4">
    <source>
        <dbReference type="ARBA" id="ARBA00022842"/>
    </source>
</evidence>
<comment type="function">
    <text evidence="7">Plays a role in the transport of magnesium and cobalt ions.</text>
</comment>
<keyword evidence="3" id="KW-0677">Repeat</keyword>
<evidence type="ECO:0000256" key="8">
    <source>
        <dbReference type="ARBA" id="ARBA00040729"/>
    </source>
</evidence>
<feature type="domain" description="CBS" evidence="10">
    <location>
        <begin position="70"/>
        <end position="131"/>
    </location>
</feature>
<dbReference type="InterPro" id="IPR046342">
    <property type="entry name" value="CBS_dom_sf"/>
</dbReference>
<dbReference type="Gene3D" id="3.30.465.10">
    <property type="match status" value="1"/>
</dbReference>
<dbReference type="SUPFAM" id="SSF54631">
    <property type="entry name" value="CBS-domain pair"/>
    <property type="match status" value="1"/>
</dbReference>
<keyword evidence="2" id="KW-0813">Transport</keyword>
<comment type="similarity">
    <text evidence="1">Belongs to the UPF0053 family.</text>
</comment>
<dbReference type="InterPro" id="IPR016169">
    <property type="entry name" value="FAD-bd_PCMH_sub2"/>
</dbReference>
<dbReference type="InterPro" id="IPR005170">
    <property type="entry name" value="Transptr-assoc_dom"/>
</dbReference>
<gene>
    <name evidence="11" type="ORF">IBG28_07305</name>
</gene>
<evidence type="ECO:0000313" key="11">
    <source>
        <dbReference type="EMBL" id="QNT07415.1"/>
    </source>
</evidence>
<dbReference type="AlphaFoldDB" id="A0A7H1JA99"/>
<feature type="domain" description="CBS" evidence="10">
    <location>
        <begin position="137"/>
        <end position="194"/>
    </location>
</feature>
<dbReference type="CDD" id="cd04590">
    <property type="entry name" value="CBS_pair_CorC_HlyC_assoc"/>
    <property type="match status" value="1"/>
</dbReference>
<dbReference type="GO" id="GO:0050660">
    <property type="term" value="F:flavin adenine dinucleotide binding"/>
    <property type="evidence" value="ECO:0007669"/>
    <property type="project" value="InterPro"/>
</dbReference>
<dbReference type="InterPro" id="IPR036318">
    <property type="entry name" value="FAD-bd_PCMH-like_sf"/>
</dbReference>
<organism evidence="11 12">
    <name type="scientific">Marinomonas arctica</name>
    <dbReference type="NCBI Taxonomy" id="383750"/>
    <lineage>
        <taxon>Bacteria</taxon>
        <taxon>Pseudomonadati</taxon>
        <taxon>Pseudomonadota</taxon>
        <taxon>Gammaproteobacteria</taxon>
        <taxon>Oceanospirillales</taxon>
        <taxon>Oceanospirillaceae</taxon>
        <taxon>Marinomonas</taxon>
    </lineage>
</organism>
<dbReference type="OrthoDB" id="9798188at2"/>
<keyword evidence="4" id="KW-0460">Magnesium</keyword>
<dbReference type="FunFam" id="3.10.580.10:FF:000002">
    <property type="entry name" value="Magnesium/cobalt efflux protein CorC"/>
    <property type="match status" value="1"/>
</dbReference>
<dbReference type="InterPro" id="IPR000644">
    <property type="entry name" value="CBS_dom"/>
</dbReference>
<dbReference type="PANTHER" id="PTHR22777">
    <property type="entry name" value="HEMOLYSIN-RELATED"/>
    <property type="match status" value="1"/>
</dbReference>
<dbReference type="PANTHER" id="PTHR22777:SF27">
    <property type="entry name" value="MAGNESIUM AND COBALT EFFLUX PROTEIN CORC"/>
    <property type="match status" value="1"/>
</dbReference>
<protein>
    <recommendedName>
        <fullName evidence="8">Magnesium and cobalt efflux protein CorC</fullName>
    </recommendedName>
</protein>
<evidence type="ECO:0000259" key="10">
    <source>
        <dbReference type="PROSITE" id="PS51371"/>
    </source>
</evidence>
<accession>A0A7H1JA99</accession>
<evidence type="ECO:0000256" key="3">
    <source>
        <dbReference type="ARBA" id="ARBA00022737"/>
    </source>
</evidence>
<dbReference type="EMBL" id="CP061081">
    <property type="protein sequence ID" value="QNT07415.1"/>
    <property type="molecule type" value="Genomic_DNA"/>
</dbReference>
<dbReference type="InterPro" id="IPR044751">
    <property type="entry name" value="Ion_transp-like_CBS"/>
</dbReference>
<dbReference type="SMART" id="SM01091">
    <property type="entry name" value="CorC_HlyC"/>
    <property type="match status" value="1"/>
</dbReference>
<evidence type="ECO:0000256" key="7">
    <source>
        <dbReference type="ARBA" id="ARBA00037273"/>
    </source>
</evidence>
<evidence type="ECO:0000256" key="5">
    <source>
        <dbReference type="ARBA" id="ARBA00023122"/>
    </source>
</evidence>
<dbReference type="Pfam" id="PF21917">
    <property type="entry name" value="NMB0537_N"/>
    <property type="match status" value="1"/>
</dbReference>
<reference evidence="11 12" key="1">
    <citation type="submission" date="2020-09" db="EMBL/GenBank/DDBJ databases">
        <title>Complete genome sequence of an Arctic sea ice bacterium Marinomonas arctica BSI20414.</title>
        <authorList>
            <person name="Liao L."/>
            <person name="Chen B."/>
        </authorList>
    </citation>
    <scope>NUCLEOTIDE SEQUENCE [LARGE SCALE GENOMIC DNA]</scope>
    <source>
        <strain evidence="11 12">BSI20414</strain>
    </source>
</reference>
<keyword evidence="5 9" id="KW-0129">CBS domain</keyword>
<sequence>MSDDRSSLSNDQQKSWFERLTQAFNDEPRSRGDIVKLLEAAVKSDIIDRDAFTIVEGALEVSEVQARDIMIPPSQMVVIKSEDDPKTSIRKIIESSHSRFPVVGEDSDEILGVLLAKDLLPLLFKDGVVTIEDILARLRPANFIPESKRLNVLLNDFRTKRYHMALVLDEYGSVSGLVTIEDVLEQIVGEIEDETDKLDDEGIQVTAEPGVYLVPALYPVEDFNEFFKVELNEEEFDTIGGILVQQFGHVPLRDEELLFNDFHFRVVKSDGRRIKTIQVTKPTLNTNLSD</sequence>
<dbReference type="KEGG" id="mard:IBG28_07305"/>
<dbReference type="Proteomes" id="UP000516370">
    <property type="component" value="Chromosome"/>
</dbReference>
<dbReference type="Gene3D" id="3.90.1280.20">
    <property type="match status" value="2"/>
</dbReference>
<evidence type="ECO:0000313" key="12">
    <source>
        <dbReference type="Proteomes" id="UP000516370"/>
    </source>
</evidence>
<evidence type="ECO:0000256" key="9">
    <source>
        <dbReference type="PROSITE-ProRule" id="PRU00703"/>
    </source>
</evidence>
<name>A0A7H1JA99_9GAMM</name>
<dbReference type="SUPFAM" id="SSF56176">
    <property type="entry name" value="FAD-binding/transporter-associated domain-like"/>
    <property type="match status" value="1"/>
</dbReference>
<dbReference type="RefSeq" id="WP_111606568.1">
    <property type="nucleotide sequence ID" value="NZ_BMLJ01000007.1"/>
</dbReference>
<dbReference type="Pfam" id="PF03471">
    <property type="entry name" value="CorC_HlyC"/>
    <property type="match status" value="1"/>
</dbReference>
<dbReference type="GO" id="GO:0005886">
    <property type="term" value="C:plasma membrane"/>
    <property type="evidence" value="ECO:0007669"/>
    <property type="project" value="TreeGrafter"/>
</dbReference>
<keyword evidence="6" id="KW-0170">Cobalt</keyword>
<dbReference type="InterPro" id="IPR054115">
    <property type="entry name" value="CorC_N"/>
</dbReference>
<keyword evidence="12" id="KW-1185">Reference proteome</keyword>
<evidence type="ECO:0000256" key="1">
    <source>
        <dbReference type="ARBA" id="ARBA00006337"/>
    </source>
</evidence>
<dbReference type="PROSITE" id="PS51371">
    <property type="entry name" value="CBS"/>
    <property type="match status" value="2"/>
</dbReference>